<dbReference type="PROSITE" id="PS00211">
    <property type="entry name" value="ABC_TRANSPORTER_1"/>
    <property type="match status" value="1"/>
</dbReference>
<dbReference type="InterPro" id="IPR017871">
    <property type="entry name" value="ABC_transporter-like_CS"/>
</dbReference>
<dbReference type="GO" id="GO:0022857">
    <property type="term" value="F:transmembrane transporter activity"/>
    <property type="evidence" value="ECO:0007669"/>
    <property type="project" value="TreeGrafter"/>
</dbReference>
<dbReference type="Gene3D" id="3.40.50.300">
    <property type="entry name" value="P-loop containing nucleotide triphosphate hydrolases"/>
    <property type="match status" value="1"/>
</dbReference>
<dbReference type="InterPro" id="IPR003593">
    <property type="entry name" value="AAA+_ATPase"/>
</dbReference>
<dbReference type="InterPro" id="IPR015854">
    <property type="entry name" value="ABC_transpr_LolD-like"/>
</dbReference>
<dbReference type="GO" id="GO:0005524">
    <property type="term" value="F:ATP binding"/>
    <property type="evidence" value="ECO:0007669"/>
    <property type="project" value="UniProtKB-KW"/>
</dbReference>
<evidence type="ECO:0000259" key="3">
    <source>
        <dbReference type="PROSITE" id="PS50893"/>
    </source>
</evidence>
<name>A0A4Q8AGR6_9MICC</name>
<keyword evidence="1" id="KW-0547">Nucleotide-binding</keyword>
<dbReference type="RefSeq" id="WP_130451432.1">
    <property type="nucleotide sequence ID" value="NZ_SHLA01000001.1"/>
</dbReference>
<dbReference type="InterPro" id="IPR027417">
    <property type="entry name" value="P-loop_NTPase"/>
</dbReference>
<reference evidence="4 5" key="1">
    <citation type="submission" date="2019-02" db="EMBL/GenBank/DDBJ databases">
        <title>Sequencing the genomes of 1000 actinobacteria strains.</title>
        <authorList>
            <person name="Klenk H.-P."/>
        </authorList>
    </citation>
    <scope>NUCLEOTIDE SEQUENCE [LARGE SCALE GENOMIC DNA]</scope>
    <source>
        <strain evidence="4 5">DSM 17364</strain>
    </source>
</reference>
<dbReference type="SMART" id="SM00382">
    <property type="entry name" value="AAA"/>
    <property type="match status" value="1"/>
</dbReference>
<dbReference type="OrthoDB" id="9778572at2"/>
<feature type="domain" description="ABC transporter" evidence="3">
    <location>
        <begin position="2"/>
        <end position="219"/>
    </location>
</feature>
<sequence>MLQLESITKSIREPNGQRRLLFDGLDLSMFESDRSIAILGRSGSGKSTLLRVLAGLDVAYEGRYYHGQDLVPQNSQASADFRMKHIGFVTQSYDLLDDRNVAQNVRLGIAGRGDKSALISQCLAEVQLSGFEQKRVQHLSGGEAQRVAIARALAKRPNVVLADEPTGALDETTERGILDLFADLQDRGSKFIIATHSETVAQACDYRLVLAGGKLVERD</sequence>
<evidence type="ECO:0000256" key="1">
    <source>
        <dbReference type="ARBA" id="ARBA00022741"/>
    </source>
</evidence>
<dbReference type="InterPro" id="IPR003439">
    <property type="entry name" value="ABC_transporter-like_ATP-bd"/>
</dbReference>
<evidence type="ECO:0000313" key="4">
    <source>
        <dbReference type="EMBL" id="RZU62923.1"/>
    </source>
</evidence>
<dbReference type="EMBL" id="SHLA01000001">
    <property type="protein sequence ID" value="RZU62923.1"/>
    <property type="molecule type" value="Genomic_DNA"/>
</dbReference>
<dbReference type="Pfam" id="PF00005">
    <property type="entry name" value="ABC_tran"/>
    <property type="match status" value="1"/>
</dbReference>
<dbReference type="PROSITE" id="PS50893">
    <property type="entry name" value="ABC_TRANSPORTER_2"/>
    <property type="match status" value="1"/>
</dbReference>
<keyword evidence="5" id="KW-1185">Reference proteome</keyword>
<evidence type="ECO:0000313" key="5">
    <source>
        <dbReference type="Proteomes" id="UP000292685"/>
    </source>
</evidence>
<dbReference type="PANTHER" id="PTHR24220:SF86">
    <property type="entry name" value="ABC TRANSPORTER ABCH.1"/>
    <property type="match status" value="1"/>
</dbReference>
<keyword evidence="2 4" id="KW-0067">ATP-binding</keyword>
<comment type="caution">
    <text evidence="4">The sequence shown here is derived from an EMBL/GenBank/DDBJ whole genome shotgun (WGS) entry which is preliminary data.</text>
</comment>
<accession>A0A4Q8AGR6</accession>
<dbReference type="GO" id="GO:0016887">
    <property type="term" value="F:ATP hydrolysis activity"/>
    <property type="evidence" value="ECO:0007669"/>
    <property type="project" value="InterPro"/>
</dbReference>
<dbReference type="SUPFAM" id="SSF52540">
    <property type="entry name" value="P-loop containing nucleoside triphosphate hydrolases"/>
    <property type="match status" value="1"/>
</dbReference>
<gene>
    <name evidence="4" type="ORF">EV380_2528</name>
</gene>
<dbReference type="AlphaFoldDB" id="A0A4Q8AGR6"/>
<dbReference type="PANTHER" id="PTHR24220">
    <property type="entry name" value="IMPORT ATP-BINDING PROTEIN"/>
    <property type="match status" value="1"/>
</dbReference>
<dbReference type="GO" id="GO:0005886">
    <property type="term" value="C:plasma membrane"/>
    <property type="evidence" value="ECO:0007669"/>
    <property type="project" value="TreeGrafter"/>
</dbReference>
<dbReference type="Proteomes" id="UP000292685">
    <property type="component" value="Unassembled WGS sequence"/>
</dbReference>
<organism evidence="4 5">
    <name type="scientific">Zhihengliuella halotolerans</name>
    <dbReference type="NCBI Taxonomy" id="370736"/>
    <lineage>
        <taxon>Bacteria</taxon>
        <taxon>Bacillati</taxon>
        <taxon>Actinomycetota</taxon>
        <taxon>Actinomycetes</taxon>
        <taxon>Micrococcales</taxon>
        <taxon>Micrococcaceae</taxon>
        <taxon>Zhihengliuella</taxon>
    </lineage>
</organism>
<proteinExistence type="predicted"/>
<evidence type="ECO:0000256" key="2">
    <source>
        <dbReference type="ARBA" id="ARBA00022840"/>
    </source>
</evidence>
<protein>
    <submittedName>
        <fullName evidence="4">Putative ABC transport system ATP-binding protein</fullName>
    </submittedName>
</protein>